<dbReference type="InterPro" id="IPR051829">
    <property type="entry name" value="Multiheme_Cytochr_ET"/>
</dbReference>
<dbReference type="GO" id="GO:0004553">
    <property type="term" value="F:hydrolase activity, hydrolyzing O-glycosyl compounds"/>
    <property type="evidence" value="ECO:0007669"/>
    <property type="project" value="InterPro"/>
</dbReference>
<dbReference type="Proteomes" id="UP000008888">
    <property type="component" value="Chromosome"/>
</dbReference>
<dbReference type="InterPro" id="IPR008979">
    <property type="entry name" value="Galactose-bd-like_sf"/>
</dbReference>
<dbReference type="AlphaFoldDB" id="G0A281"/>
<dbReference type="InterPro" id="IPR006946">
    <property type="entry name" value="DGR2-like_dom"/>
</dbReference>
<dbReference type="Pfam" id="PF00404">
    <property type="entry name" value="Dockerin_1"/>
    <property type="match status" value="1"/>
</dbReference>
<dbReference type="GO" id="GO:0005509">
    <property type="term" value="F:calcium ion binding"/>
    <property type="evidence" value="ECO:0007669"/>
    <property type="project" value="InterPro"/>
</dbReference>
<dbReference type="GO" id="GO:0000272">
    <property type="term" value="P:polysaccharide catabolic process"/>
    <property type="evidence" value="ECO:0007669"/>
    <property type="project" value="InterPro"/>
</dbReference>
<dbReference type="Pfam" id="PF02412">
    <property type="entry name" value="TSP_3"/>
    <property type="match status" value="1"/>
</dbReference>
<feature type="domain" description="DUF642" evidence="2">
    <location>
        <begin position="86"/>
        <end position="232"/>
    </location>
</feature>
<reference evidence="3 4" key="1">
    <citation type="journal article" date="2011" name="J. Bacteriol.">
        <title>Complete Genome Sequence of the Aerobic Marine Methanotroph Methylomonas methanica MC09.</title>
        <authorList>
            <person name="Boden R."/>
            <person name="Cunliffe M."/>
            <person name="Scanlan J."/>
            <person name="Moussard H."/>
            <person name="Kits K.D."/>
            <person name="Klotz M.G."/>
            <person name="Jetten M.S."/>
            <person name="Vuilleumier S."/>
            <person name="Han J."/>
            <person name="Peters L."/>
            <person name="Mikhailova N."/>
            <person name="Teshima H."/>
            <person name="Tapia R."/>
            <person name="Kyrpides N."/>
            <person name="Ivanova N."/>
            <person name="Pagani I."/>
            <person name="Cheng J.F."/>
            <person name="Goodwin L."/>
            <person name="Han C."/>
            <person name="Hauser L."/>
            <person name="Land M.L."/>
            <person name="Lapidus A."/>
            <person name="Lucas S."/>
            <person name="Pitluck S."/>
            <person name="Woyke T."/>
            <person name="Stein L."/>
            <person name="Murrell J.C."/>
        </authorList>
    </citation>
    <scope>NUCLEOTIDE SEQUENCE [LARGE SCALE GENOMIC DNA]</scope>
    <source>
        <strain evidence="3 4">MC09</strain>
    </source>
</reference>
<dbReference type="eggNOG" id="COG2133">
    <property type="taxonomic scope" value="Bacteria"/>
</dbReference>
<sequence length="882" mass="93994">MSTAAIAAVLPNDGREGCDKVNSQLNQAVAGLCLTTATTQARIVRWPNQNLDDAGQYYPREFMKIIKTILLMLATVLPLSPATAANLLNNGGFESPGTVATYLFLSNNATGVTGWTAIDDGVGERPYLMNKYRPGGSYTDRVYGGTYALAINQGSGIKTTFPVTAGVTYTLSFQARKGTTAGFTPLEVSVAGFNTSFSNVSGNFQLLTYTFTASASDAAAELRFFNSSPTPDYKTYDIDAVVVEEGAGPSVPVNPFVGDPADPGDPAFTTSHFSGSQNCAMCHNGIVDNQNQDVSIVTDWSSTMMANSTRDPFWRAKVRSEIAKHPQLEAVINDKCSKCHAPMASTEAQKDGSIAGQTLFDGGILDAGHTQHDAAMDGVSCTLCHQIPATPALGTLSTMSGNYTVNDNKTIFGPFGGPGDTALFPNPMIMHTGYTPTYGAHIKDSKLCASCHNLKTPYVDENGTVLSTTPETEFPEQTPYMEWEQSSYVSQKSCQACHMTHTDGVAISTMPMWLGPRNNFAVHDLVGGNKLMLDILNSNKAQLGALSNNFPETIAKTDAMLKSAATLELVAQGSTANALDFTLKVNSTTGHKLPTAYPSRRAILHIAVLNGQNQAVWESGKVNADGSVEGVDADDNGNTFEPHYEQITAEDQVQVYEAIMGNNEGEVTYTLLRGKEYLKDNRILPPGFDKTAVPADVRVVGAALSDSNFVGGSDQIAYLIGGLPAGNYTVKAELVYQTLSRAFAEDLFSDTTTPEVVDFKTMFDASTQKSTVIASVEFAGSVVTPPASDTDGDGVPDNLDNCILVANANQRDTDGDGYGNICDPDFNQNRVVDPLDLNSLKAQFGKASANHDLNGNGVVDPLDLNILKSYWGKTPGPSGLQP</sequence>
<organism evidence="3 4">
    <name type="scientific">Methylomonas methanica (strain DSM 25384 / MC09)</name>
    <dbReference type="NCBI Taxonomy" id="857087"/>
    <lineage>
        <taxon>Bacteria</taxon>
        <taxon>Pseudomonadati</taxon>
        <taxon>Pseudomonadota</taxon>
        <taxon>Gammaproteobacteria</taxon>
        <taxon>Methylococcales</taxon>
        <taxon>Methylococcaceae</taxon>
        <taxon>Methylomonas</taxon>
    </lineage>
</organism>
<dbReference type="SUPFAM" id="SSF49785">
    <property type="entry name" value="Galactose-binding domain-like"/>
    <property type="match status" value="1"/>
</dbReference>
<dbReference type="InterPro" id="IPR003367">
    <property type="entry name" value="Thrombospondin_3-like_rpt"/>
</dbReference>
<reference evidence="4" key="3">
    <citation type="submission" date="2011-05" db="EMBL/GenBank/DDBJ databases">
        <title>Complete sequence of Methylomonas methanica MC09.</title>
        <authorList>
            <consortium name="US DOE Joint Genome Institute"/>
            <person name="Lucas S."/>
            <person name="Han J."/>
            <person name="Lapidus A."/>
            <person name="Cheng J.-F."/>
            <person name="Goodwin L."/>
            <person name="Pitluck S."/>
            <person name="Peters L."/>
            <person name="Mikhailova N."/>
            <person name="Teshima H."/>
            <person name="Han C."/>
            <person name="Tapia R."/>
            <person name="Land M."/>
            <person name="Hauser L."/>
            <person name="Kyrpides N."/>
            <person name="Ivanova N."/>
            <person name="Pagani I."/>
            <person name="Stein L."/>
            <person name="Woyke T."/>
        </authorList>
    </citation>
    <scope>NUCLEOTIDE SEQUENCE [LARGE SCALE GENOMIC DNA]</scope>
    <source>
        <strain evidence="4">MC09</strain>
    </source>
</reference>
<dbReference type="eggNOG" id="COG1686">
    <property type="taxonomic scope" value="Bacteria"/>
</dbReference>
<dbReference type="Gene3D" id="2.60.120.260">
    <property type="entry name" value="Galactose-binding domain-like"/>
    <property type="match status" value="1"/>
</dbReference>
<evidence type="ECO:0000256" key="1">
    <source>
        <dbReference type="ARBA" id="ARBA00022729"/>
    </source>
</evidence>
<proteinExistence type="predicted"/>
<dbReference type="InterPro" id="IPR018247">
    <property type="entry name" value="EF_Hand_1_Ca_BS"/>
</dbReference>
<dbReference type="GO" id="GO:0007155">
    <property type="term" value="P:cell adhesion"/>
    <property type="evidence" value="ECO:0007669"/>
    <property type="project" value="InterPro"/>
</dbReference>
<dbReference type="Gene3D" id="4.10.1080.10">
    <property type="entry name" value="TSP type-3 repeat"/>
    <property type="match status" value="1"/>
</dbReference>
<gene>
    <name evidence="3" type="ordered locus">Metme_0449</name>
</gene>
<dbReference type="EMBL" id="CP002738">
    <property type="protein sequence ID" value="AEF98893.1"/>
    <property type="molecule type" value="Genomic_DNA"/>
</dbReference>
<dbReference type="STRING" id="857087.Metme_0449"/>
<dbReference type="HOGENOM" id="CLU_326480_0_0_6"/>
<dbReference type="KEGG" id="mmt:Metme_0449"/>
<evidence type="ECO:0000259" key="2">
    <source>
        <dbReference type="Pfam" id="PF04862"/>
    </source>
</evidence>
<dbReference type="SUPFAM" id="SSF48695">
    <property type="entry name" value="Multiheme cytochromes"/>
    <property type="match status" value="2"/>
</dbReference>
<dbReference type="GO" id="GO:0016491">
    <property type="term" value="F:oxidoreductase activity"/>
    <property type="evidence" value="ECO:0007669"/>
    <property type="project" value="TreeGrafter"/>
</dbReference>
<dbReference type="InterPro" id="IPR028974">
    <property type="entry name" value="TSP_type-3_rpt"/>
</dbReference>
<dbReference type="InterPro" id="IPR036280">
    <property type="entry name" value="Multihaem_cyt_sf"/>
</dbReference>
<dbReference type="Pfam" id="PF04862">
    <property type="entry name" value="DUF642"/>
    <property type="match status" value="1"/>
</dbReference>
<keyword evidence="4" id="KW-1185">Reference proteome</keyword>
<dbReference type="PANTHER" id="PTHR35038">
    <property type="entry name" value="DISSIMILATORY SULFITE REDUCTASE SIRA"/>
    <property type="match status" value="1"/>
</dbReference>
<accession>G0A281</accession>
<evidence type="ECO:0000313" key="4">
    <source>
        <dbReference type="Proteomes" id="UP000008888"/>
    </source>
</evidence>
<dbReference type="PANTHER" id="PTHR35038:SF6">
    <property type="entry name" value="SURFACE LOCALIZED DECAHEME CYTOCHROME C LIPOPROTEIN"/>
    <property type="match status" value="1"/>
</dbReference>
<reference key="2">
    <citation type="submission" date="2011-05" db="EMBL/GenBank/DDBJ databases">
        <title>Complete genome sequence of the aerobic marine methanotroph Methylomonas methanica MC09.</title>
        <authorList>
            <person name="Boden R."/>
            <person name="Cunliffe M."/>
            <person name="Scanlan J."/>
            <person name="Moussard H."/>
            <person name="Kits K.D."/>
            <person name="Klotz M."/>
            <person name="Jetten M."/>
            <person name="Vuilleumier S."/>
            <person name="Han J."/>
            <person name="Peters L."/>
            <person name="Mikhailova N."/>
            <person name="Teshima H."/>
            <person name="Tapia R."/>
            <person name="Kyrpides N."/>
            <person name="Ivanova N."/>
            <person name="Pagani I."/>
            <person name="Cheng J.-F."/>
            <person name="Goodwin L."/>
            <person name="Han C."/>
            <person name="Hauser L."/>
            <person name="Land M."/>
            <person name="Lapidus A."/>
            <person name="Lucas S."/>
            <person name="Pitluck S."/>
            <person name="Woyke T."/>
            <person name="Stein L.Y."/>
            <person name="Murrell C."/>
        </authorList>
    </citation>
    <scope>NUCLEOTIDE SEQUENCE</scope>
    <source>
        <strain>MC09</strain>
    </source>
</reference>
<dbReference type="Gene3D" id="1.10.1130.10">
    <property type="entry name" value="Flavocytochrome C3, Chain A"/>
    <property type="match status" value="1"/>
</dbReference>
<name>G0A281_METMM</name>
<evidence type="ECO:0000313" key="3">
    <source>
        <dbReference type="EMBL" id="AEF98893.1"/>
    </source>
</evidence>
<keyword evidence="1" id="KW-0732">Signal</keyword>
<dbReference type="InterPro" id="IPR002105">
    <property type="entry name" value="Dockerin_1_rpt"/>
</dbReference>
<protein>
    <submittedName>
        <fullName evidence="3">Dockerin type 1 protein</fullName>
    </submittedName>
</protein>
<dbReference type="PROSITE" id="PS00018">
    <property type="entry name" value="EF_HAND_1"/>
    <property type="match status" value="1"/>
</dbReference>
<dbReference type="SUPFAM" id="SSF103647">
    <property type="entry name" value="TSP type-3 repeat"/>
    <property type="match status" value="1"/>
</dbReference>